<evidence type="ECO:0000256" key="3">
    <source>
        <dbReference type="ARBA" id="ARBA00023125"/>
    </source>
</evidence>
<keyword evidence="5" id="KW-0539">Nucleus</keyword>
<comment type="caution">
    <text evidence="9">The sequence shown here is derived from an EMBL/GenBank/DDBJ whole genome shotgun (WGS) entry which is preliminary data.</text>
</comment>
<gene>
    <name evidence="9" type="ORF">C2S53_001160</name>
</gene>
<reference evidence="9 10" key="1">
    <citation type="journal article" date="2021" name="Nat. Commun.">
        <title>Incipient diploidization of the medicinal plant Perilla within 10,000 years.</title>
        <authorList>
            <person name="Zhang Y."/>
            <person name="Shen Q."/>
            <person name="Leng L."/>
            <person name="Zhang D."/>
            <person name="Chen S."/>
            <person name="Shi Y."/>
            <person name="Ning Z."/>
            <person name="Chen S."/>
        </authorList>
    </citation>
    <scope>NUCLEOTIDE SEQUENCE [LARGE SCALE GENOMIC DNA]</scope>
    <source>
        <strain evidence="10">cv. PC099</strain>
    </source>
</reference>
<dbReference type="GO" id="GO:0005634">
    <property type="term" value="C:nucleus"/>
    <property type="evidence" value="ECO:0007669"/>
    <property type="project" value="UniProtKB-SubCell"/>
</dbReference>
<keyword evidence="6" id="KW-0175">Coiled coil</keyword>
<proteinExistence type="predicted"/>
<dbReference type="PANTHER" id="PTHR11945:SF776">
    <property type="entry name" value="AGAMOUS-LIKE 50-RELATED"/>
    <property type="match status" value="1"/>
</dbReference>
<name>A0AAD4JM05_PERFH</name>
<evidence type="ECO:0000259" key="8">
    <source>
        <dbReference type="PROSITE" id="PS50066"/>
    </source>
</evidence>
<dbReference type="InterPro" id="IPR002100">
    <property type="entry name" value="TF_MADSbox"/>
</dbReference>
<dbReference type="GO" id="GO:0000978">
    <property type="term" value="F:RNA polymerase II cis-regulatory region sequence-specific DNA binding"/>
    <property type="evidence" value="ECO:0007669"/>
    <property type="project" value="TreeGrafter"/>
</dbReference>
<keyword evidence="10" id="KW-1185">Reference proteome</keyword>
<feature type="coiled-coil region" evidence="6">
    <location>
        <begin position="92"/>
        <end position="129"/>
    </location>
</feature>
<dbReference type="Gene3D" id="3.40.1810.10">
    <property type="entry name" value="Transcription factor, MADS-box"/>
    <property type="match status" value="1"/>
</dbReference>
<feature type="compositionally biased region" description="Low complexity" evidence="7">
    <location>
        <begin position="267"/>
        <end position="299"/>
    </location>
</feature>
<dbReference type="EMBL" id="SDAM02000020">
    <property type="protein sequence ID" value="KAH6836294.1"/>
    <property type="molecule type" value="Genomic_DNA"/>
</dbReference>
<dbReference type="AlphaFoldDB" id="A0AAD4JM05"/>
<feature type="region of interest" description="Disordered" evidence="7">
    <location>
        <begin position="266"/>
        <end position="299"/>
    </location>
</feature>
<protein>
    <recommendedName>
        <fullName evidence="8">MADS-box domain-containing protein</fullName>
    </recommendedName>
</protein>
<dbReference type="GO" id="GO:0000981">
    <property type="term" value="F:DNA-binding transcription factor activity, RNA polymerase II-specific"/>
    <property type="evidence" value="ECO:0007669"/>
    <property type="project" value="TreeGrafter"/>
</dbReference>
<dbReference type="Proteomes" id="UP001190926">
    <property type="component" value="Unassembled WGS sequence"/>
</dbReference>
<evidence type="ECO:0000256" key="4">
    <source>
        <dbReference type="ARBA" id="ARBA00023163"/>
    </source>
</evidence>
<evidence type="ECO:0000256" key="5">
    <source>
        <dbReference type="ARBA" id="ARBA00023242"/>
    </source>
</evidence>
<dbReference type="FunFam" id="3.40.1810.10:FF:000006">
    <property type="entry name" value="Agamous-like MADS-box protein AGL62"/>
    <property type="match status" value="1"/>
</dbReference>
<dbReference type="SUPFAM" id="SSF55455">
    <property type="entry name" value="SRF-like"/>
    <property type="match status" value="1"/>
</dbReference>
<dbReference type="SMART" id="SM00432">
    <property type="entry name" value="MADS"/>
    <property type="match status" value="1"/>
</dbReference>
<dbReference type="PRINTS" id="PR00404">
    <property type="entry name" value="MADSDOMAIN"/>
</dbReference>
<comment type="subcellular location">
    <subcellularLocation>
        <location evidence="1">Nucleus</location>
    </subcellularLocation>
</comment>
<accession>A0AAD4JM05</accession>
<sequence length="299" mass="33288">MAGAARQTRGRQKIPMRLIQNQDDLYASFSKRRIGVFKKASELSTLCGADVGVVVFSPTDNPFSFFSPNMESVIDRYMSPEQPLKRSARAIDAHSRARIEELNKRLDQLVEEKHNLKEVEERFDKSRQRGWWEETAVDALHKDQLGDWIAFFKNFKSEVENQLHHLQNISTSHHFGNEEASIHGGSSSQYFYRPLPSRPYVGTSNTHVISPYNYVSPPGAQDPIFSGATTATYLDQSVVDGSGQHFGNPPAPTFCFPPHYRHVPSGSQNLSAAAAAEETNELATASATTSTSNQGQRGD</sequence>
<dbReference type="GO" id="GO:0046983">
    <property type="term" value="F:protein dimerization activity"/>
    <property type="evidence" value="ECO:0007669"/>
    <property type="project" value="InterPro"/>
</dbReference>
<evidence type="ECO:0000313" key="10">
    <source>
        <dbReference type="Proteomes" id="UP001190926"/>
    </source>
</evidence>
<organism evidence="9 10">
    <name type="scientific">Perilla frutescens var. hirtella</name>
    <name type="common">Perilla citriodora</name>
    <name type="synonym">Perilla setoyensis</name>
    <dbReference type="NCBI Taxonomy" id="608512"/>
    <lineage>
        <taxon>Eukaryota</taxon>
        <taxon>Viridiplantae</taxon>
        <taxon>Streptophyta</taxon>
        <taxon>Embryophyta</taxon>
        <taxon>Tracheophyta</taxon>
        <taxon>Spermatophyta</taxon>
        <taxon>Magnoliopsida</taxon>
        <taxon>eudicotyledons</taxon>
        <taxon>Gunneridae</taxon>
        <taxon>Pentapetalae</taxon>
        <taxon>asterids</taxon>
        <taxon>lamiids</taxon>
        <taxon>Lamiales</taxon>
        <taxon>Lamiaceae</taxon>
        <taxon>Nepetoideae</taxon>
        <taxon>Elsholtzieae</taxon>
        <taxon>Perilla</taxon>
    </lineage>
</organism>
<evidence type="ECO:0000256" key="7">
    <source>
        <dbReference type="SAM" id="MobiDB-lite"/>
    </source>
</evidence>
<dbReference type="PANTHER" id="PTHR11945">
    <property type="entry name" value="MADS BOX PROTEIN"/>
    <property type="match status" value="1"/>
</dbReference>
<dbReference type="PROSITE" id="PS50066">
    <property type="entry name" value="MADS_BOX_2"/>
    <property type="match status" value="1"/>
</dbReference>
<evidence type="ECO:0000256" key="1">
    <source>
        <dbReference type="ARBA" id="ARBA00004123"/>
    </source>
</evidence>
<evidence type="ECO:0000313" key="9">
    <source>
        <dbReference type="EMBL" id="KAH6836294.1"/>
    </source>
</evidence>
<dbReference type="InterPro" id="IPR036879">
    <property type="entry name" value="TF_MADSbox_sf"/>
</dbReference>
<dbReference type="Pfam" id="PF00319">
    <property type="entry name" value="SRF-TF"/>
    <property type="match status" value="1"/>
</dbReference>
<evidence type="ECO:0000256" key="6">
    <source>
        <dbReference type="SAM" id="Coils"/>
    </source>
</evidence>
<keyword evidence="3" id="KW-0238">DNA-binding</keyword>
<keyword evidence="4" id="KW-0804">Transcription</keyword>
<keyword evidence="2" id="KW-0805">Transcription regulation</keyword>
<evidence type="ECO:0000256" key="2">
    <source>
        <dbReference type="ARBA" id="ARBA00023015"/>
    </source>
</evidence>
<feature type="domain" description="MADS-box" evidence="8">
    <location>
        <begin position="9"/>
        <end position="69"/>
    </location>
</feature>